<proteinExistence type="predicted"/>
<name>A0ABR2GHA8_9ROSI</name>
<keyword evidence="2" id="KW-1185">Reference proteome</keyword>
<evidence type="ECO:0000313" key="1">
    <source>
        <dbReference type="EMBL" id="KAK8601861.1"/>
    </source>
</evidence>
<gene>
    <name evidence="1" type="ORF">V6N12_051685</name>
</gene>
<comment type="caution">
    <text evidence="1">The sequence shown here is derived from an EMBL/GenBank/DDBJ whole genome shotgun (WGS) entry which is preliminary data.</text>
</comment>
<sequence length="98" mass="11047">MIFTRARATRKQYKSDVRRSIGNERDFMVDPFSQQPRDNSDPAPVMIGFVDNPEVELKEGTAPPSLVYQVSGTTILLFFLAHSPKPLSLYLAVFLNSN</sequence>
<dbReference type="Proteomes" id="UP001472677">
    <property type="component" value="Unassembled WGS sequence"/>
</dbReference>
<organism evidence="1 2">
    <name type="scientific">Hibiscus sabdariffa</name>
    <name type="common">roselle</name>
    <dbReference type="NCBI Taxonomy" id="183260"/>
    <lineage>
        <taxon>Eukaryota</taxon>
        <taxon>Viridiplantae</taxon>
        <taxon>Streptophyta</taxon>
        <taxon>Embryophyta</taxon>
        <taxon>Tracheophyta</taxon>
        <taxon>Spermatophyta</taxon>
        <taxon>Magnoliopsida</taxon>
        <taxon>eudicotyledons</taxon>
        <taxon>Gunneridae</taxon>
        <taxon>Pentapetalae</taxon>
        <taxon>rosids</taxon>
        <taxon>malvids</taxon>
        <taxon>Malvales</taxon>
        <taxon>Malvaceae</taxon>
        <taxon>Malvoideae</taxon>
        <taxon>Hibiscus</taxon>
    </lineage>
</organism>
<evidence type="ECO:0000313" key="2">
    <source>
        <dbReference type="Proteomes" id="UP001472677"/>
    </source>
</evidence>
<accession>A0ABR2GHA8</accession>
<reference evidence="1 2" key="1">
    <citation type="journal article" date="2024" name="G3 (Bethesda)">
        <title>Genome assembly of Hibiscus sabdariffa L. provides insights into metabolisms of medicinal natural products.</title>
        <authorList>
            <person name="Kim T."/>
        </authorList>
    </citation>
    <scope>NUCLEOTIDE SEQUENCE [LARGE SCALE GENOMIC DNA]</scope>
    <source>
        <strain evidence="1">TK-2024</strain>
        <tissue evidence="1">Old leaves</tissue>
    </source>
</reference>
<dbReference type="EMBL" id="JBBPBM010000001">
    <property type="protein sequence ID" value="KAK8601861.1"/>
    <property type="molecule type" value="Genomic_DNA"/>
</dbReference>
<protein>
    <submittedName>
        <fullName evidence="1">Uncharacterized protein</fullName>
    </submittedName>
</protein>